<evidence type="ECO:0000256" key="7">
    <source>
        <dbReference type="ARBA" id="ARBA00039521"/>
    </source>
</evidence>
<evidence type="ECO:0000256" key="6">
    <source>
        <dbReference type="ARBA" id="ARBA00023180"/>
    </source>
</evidence>
<evidence type="ECO:0000313" key="11">
    <source>
        <dbReference type="Proteomes" id="UP000515131"/>
    </source>
</evidence>
<evidence type="ECO:0000256" key="1">
    <source>
        <dbReference type="ARBA" id="ARBA00004167"/>
    </source>
</evidence>
<keyword evidence="6" id="KW-0325">Glycoprotein</keyword>
<evidence type="ECO:0000256" key="10">
    <source>
        <dbReference type="SAM" id="SignalP"/>
    </source>
</evidence>
<keyword evidence="11" id="KW-1185">Reference proteome</keyword>
<dbReference type="GO" id="GO:0005886">
    <property type="term" value="C:plasma membrane"/>
    <property type="evidence" value="ECO:0007669"/>
    <property type="project" value="TreeGrafter"/>
</dbReference>
<feature type="region of interest" description="Disordered" evidence="8">
    <location>
        <begin position="98"/>
        <end position="123"/>
    </location>
</feature>
<sequence>MYGKTIILTVLLLSGYSSSQLTTESVSVTHESPVSAMTVQSPHVVTTEALPFNIHGDGLLEHIFSAGEITGIVYAVMAGIIGTILSIAFCIKRLTKKTPSPVQTAQPEDADPESSVETRNPEQ</sequence>
<evidence type="ECO:0000313" key="12">
    <source>
        <dbReference type="RefSeq" id="XP_025778242.1"/>
    </source>
</evidence>
<gene>
    <name evidence="12" type="primary">GYPA</name>
</gene>
<reference evidence="12" key="1">
    <citation type="submission" date="2025-08" db="UniProtKB">
        <authorList>
            <consortium name="RefSeq"/>
        </authorList>
    </citation>
    <scope>IDENTIFICATION</scope>
    <source>
        <tissue evidence="12">Blood</tissue>
    </source>
</reference>
<dbReference type="InterPro" id="IPR049535">
    <property type="entry name" value="GYPA_B"/>
</dbReference>
<organism evidence="11 12">
    <name type="scientific">Puma concolor</name>
    <name type="common">Mountain lion</name>
    <name type="synonym">Felis concolor</name>
    <dbReference type="NCBI Taxonomy" id="9696"/>
    <lineage>
        <taxon>Eukaryota</taxon>
        <taxon>Metazoa</taxon>
        <taxon>Chordata</taxon>
        <taxon>Craniata</taxon>
        <taxon>Vertebrata</taxon>
        <taxon>Euteleostomi</taxon>
        <taxon>Mammalia</taxon>
        <taxon>Eutheria</taxon>
        <taxon>Laurasiatheria</taxon>
        <taxon>Carnivora</taxon>
        <taxon>Feliformia</taxon>
        <taxon>Felidae</taxon>
        <taxon>Felinae</taxon>
        <taxon>Puma</taxon>
    </lineage>
</organism>
<feature type="chain" id="PRO_5028086849" description="Glycophorin-A" evidence="10">
    <location>
        <begin position="20"/>
        <end position="123"/>
    </location>
</feature>
<keyword evidence="3" id="KW-0730">Sialic acid</keyword>
<comment type="subcellular location">
    <subcellularLocation>
        <location evidence="1">Membrane</location>
        <topology evidence="1">Single-pass membrane protein</topology>
    </subcellularLocation>
</comment>
<name>A0A6P6HR41_PUMCO</name>
<dbReference type="KEGG" id="pcoo:112859096"/>
<proteinExistence type="predicted"/>
<evidence type="ECO:0000256" key="4">
    <source>
        <dbReference type="ARBA" id="ARBA00022989"/>
    </source>
</evidence>
<dbReference type="Pfam" id="PF01102">
    <property type="entry name" value="Glycophorin_A"/>
    <property type="match status" value="1"/>
</dbReference>
<keyword evidence="10" id="KW-0732">Signal</keyword>
<protein>
    <recommendedName>
        <fullName evidence="7">Glycophorin-A</fullName>
    </recommendedName>
</protein>
<feature type="transmembrane region" description="Helical" evidence="9">
    <location>
        <begin position="72"/>
        <end position="91"/>
    </location>
</feature>
<dbReference type="RefSeq" id="XP_025778242.1">
    <property type="nucleotide sequence ID" value="XM_025922457.1"/>
</dbReference>
<dbReference type="AlphaFoldDB" id="A0A6P6HR41"/>
<dbReference type="PANTHER" id="PTHR13813">
    <property type="entry name" value="GLYCOPHORIN"/>
    <property type="match status" value="1"/>
</dbReference>
<feature type="signal peptide" evidence="10">
    <location>
        <begin position="1"/>
        <end position="19"/>
    </location>
</feature>
<dbReference type="CTD" id="2993"/>
<evidence type="ECO:0000256" key="8">
    <source>
        <dbReference type="SAM" id="MobiDB-lite"/>
    </source>
</evidence>
<keyword evidence="2 9" id="KW-0812">Transmembrane</keyword>
<dbReference type="Proteomes" id="UP000515131">
    <property type="component" value="Unplaced"/>
</dbReference>
<keyword evidence="4 9" id="KW-1133">Transmembrane helix</keyword>
<evidence type="ECO:0000256" key="3">
    <source>
        <dbReference type="ARBA" id="ARBA00022981"/>
    </source>
</evidence>
<keyword evidence="5 9" id="KW-0472">Membrane</keyword>
<accession>A0A6P6HR41</accession>
<evidence type="ECO:0000256" key="9">
    <source>
        <dbReference type="SAM" id="Phobius"/>
    </source>
</evidence>
<evidence type="ECO:0000256" key="2">
    <source>
        <dbReference type="ARBA" id="ARBA00022692"/>
    </source>
</evidence>
<dbReference type="PANTHER" id="PTHR13813:SF3">
    <property type="entry name" value="GLYCOPHORIN-A"/>
    <property type="match status" value="1"/>
</dbReference>
<dbReference type="Gene3D" id="1.20.5.70">
    <property type="match status" value="1"/>
</dbReference>
<dbReference type="GeneID" id="112859096"/>
<dbReference type="InterPro" id="IPR001195">
    <property type="entry name" value="Glycophorin"/>
</dbReference>
<evidence type="ECO:0000256" key="5">
    <source>
        <dbReference type="ARBA" id="ARBA00023136"/>
    </source>
</evidence>